<reference evidence="2 3" key="1">
    <citation type="submission" date="2012-04" db="EMBL/GenBank/DDBJ databases">
        <title>The Genome Sequence of Saprolegnia declina VS20.</title>
        <authorList>
            <consortium name="The Broad Institute Genome Sequencing Platform"/>
            <person name="Russ C."/>
            <person name="Nusbaum C."/>
            <person name="Tyler B."/>
            <person name="van West P."/>
            <person name="Dieguez-Uribeondo J."/>
            <person name="de Bruijn I."/>
            <person name="Tripathy S."/>
            <person name="Jiang R."/>
            <person name="Young S.K."/>
            <person name="Zeng Q."/>
            <person name="Gargeya S."/>
            <person name="Fitzgerald M."/>
            <person name="Haas B."/>
            <person name="Abouelleil A."/>
            <person name="Alvarado L."/>
            <person name="Arachchi H.M."/>
            <person name="Berlin A."/>
            <person name="Chapman S.B."/>
            <person name="Goldberg J."/>
            <person name="Griggs A."/>
            <person name="Gujja S."/>
            <person name="Hansen M."/>
            <person name="Howarth C."/>
            <person name="Imamovic A."/>
            <person name="Larimer J."/>
            <person name="McCowen C."/>
            <person name="Montmayeur A."/>
            <person name="Murphy C."/>
            <person name="Neiman D."/>
            <person name="Pearson M."/>
            <person name="Priest M."/>
            <person name="Roberts A."/>
            <person name="Saif S."/>
            <person name="Shea T."/>
            <person name="Sisk P."/>
            <person name="Sykes S."/>
            <person name="Wortman J."/>
            <person name="Nusbaum C."/>
            <person name="Birren B."/>
        </authorList>
    </citation>
    <scope>NUCLEOTIDE SEQUENCE [LARGE SCALE GENOMIC DNA]</scope>
    <source>
        <strain evidence="2 3">VS20</strain>
    </source>
</reference>
<evidence type="ECO:0000313" key="3">
    <source>
        <dbReference type="Proteomes" id="UP000030762"/>
    </source>
</evidence>
<dbReference type="RefSeq" id="XP_008615640.1">
    <property type="nucleotide sequence ID" value="XM_008617418.1"/>
</dbReference>
<organism evidence="2 3">
    <name type="scientific">Saprolegnia diclina (strain VS20)</name>
    <dbReference type="NCBI Taxonomy" id="1156394"/>
    <lineage>
        <taxon>Eukaryota</taxon>
        <taxon>Sar</taxon>
        <taxon>Stramenopiles</taxon>
        <taxon>Oomycota</taxon>
        <taxon>Saprolegniomycetes</taxon>
        <taxon>Saprolegniales</taxon>
        <taxon>Saprolegniaceae</taxon>
        <taxon>Saprolegnia</taxon>
    </lineage>
</organism>
<feature type="transmembrane region" description="Helical" evidence="1">
    <location>
        <begin position="200"/>
        <end position="218"/>
    </location>
</feature>
<evidence type="ECO:0000256" key="1">
    <source>
        <dbReference type="SAM" id="Phobius"/>
    </source>
</evidence>
<name>T0RLN3_SAPDV</name>
<protein>
    <submittedName>
        <fullName evidence="2">Uncharacterized protein</fullName>
    </submittedName>
</protein>
<dbReference type="Proteomes" id="UP000030762">
    <property type="component" value="Unassembled WGS sequence"/>
</dbReference>
<sequence>MAQVADLRHAPYRVKRNTVGLFLSFCSFLNLVSMPMKAYISEYLPWTAPPLLNTSYANYSDFNTRSLAHNRLVYTATTLPMHAAYHYDRTNDVQVLRTTIPYPYPKDIPQSRCLSEMLLGMPGLIYYTEPEMAVVCALASPGNATIADLTANGSCFYDKVATITFGTSCLWLTLGDALHGTNASDVVTLTYTYAATRFEVFLWLKFGYRLLLTLFVLWRMWFCYYRHCFALEAAVRSRGHAFVRRDASAWRYEVVLGDPTALILVDPKVALAFLADIWLSTSNVGVSILRASQNGDLDVLYVNVLYLSRTVWFAYCALCVTAYWLKRSHKEHLFAEVDPTLVAVAVTIYGPIFSWVSGNVAFMTRMYHWLFLLAVPPAVRGQENEMAIGCALYTLVIACLPLIYGFGAPRYRHWLRRDPSVLPRDFTSHHYNNLKNRLMLSCFCQHHVDAAMVARGGRVYKLFEANAAYQASPTISLRGSDVFLLCYHDDVLEEKIRLSLLAVLDEMADSSAVSVVEAPTPSGYIANELVLPTKVTFPTPLGSVTAALSRHCEIRRPVVPSVWCM</sequence>
<dbReference type="OrthoDB" id="10299219at2759"/>
<accession>T0RLN3</accession>
<dbReference type="EMBL" id="JH767172">
    <property type="protein sequence ID" value="EQC30902.1"/>
    <property type="molecule type" value="Genomic_DNA"/>
</dbReference>
<feature type="transmembrane region" description="Helical" evidence="1">
    <location>
        <begin position="386"/>
        <end position="407"/>
    </location>
</feature>
<dbReference type="OMA" id="GHASIRC"/>
<feature type="transmembrane region" description="Helical" evidence="1">
    <location>
        <begin position="269"/>
        <end position="292"/>
    </location>
</feature>
<dbReference type="GeneID" id="19952110"/>
<dbReference type="VEuPathDB" id="FungiDB:SDRG_11383"/>
<dbReference type="AlphaFoldDB" id="T0RLN3"/>
<keyword evidence="3" id="KW-1185">Reference proteome</keyword>
<feature type="transmembrane region" description="Helical" evidence="1">
    <location>
        <begin position="337"/>
        <end position="356"/>
    </location>
</feature>
<feature type="transmembrane region" description="Helical" evidence="1">
    <location>
        <begin position="304"/>
        <end position="325"/>
    </location>
</feature>
<keyword evidence="1" id="KW-0472">Membrane</keyword>
<evidence type="ECO:0000313" key="2">
    <source>
        <dbReference type="EMBL" id="EQC30902.1"/>
    </source>
</evidence>
<keyword evidence="1" id="KW-0812">Transmembrane</keyword>
<keyword evidence="1" id="KW-1133">Transmembrane helix</keyword>
<gene>
    <name evidence="2" type="ORF">SDRG_11383</name>
</gene>
<dbReference type="InParanoid" id="T0RLN3"/>
<proteinExistence type="predicted"/>